<proteinExistence type="predicted"/>
<comment type="caution">
    <text evidence="1">The sequence shown here is derived from an EMBL/GenBank/DDBJ whole genome shotgun (WGS) entry which is preliminary data.</text>
</comment>
<keyword evidence="2" id="KW-1185">Reference proteome</keyword>
<dbReference type="EMBL" id="JARBHB010000005">
    <property type="protein sequence ID" value="KAJ8883668.1"/>
    <property type="molecule type" value="Genomic_DNA"/>
</dbReference>
<accession>A0ABQ9HH68</accession>
<organism evidence="1 2">
    <name type="scientific">Dryococelus australis</name>
    <dbReference type="NCBI Taxonomy" id="614101"/>
    <lineage>
        <taxon>Eukaryota</taxon>
        <taxon>Metazoa</taxon>
        <taxon>Ecdysozoa</taxon>
        <taxon>Arthropoda</taxon>
        <taxon>Hexapoda</taxon>
        <taxon>Insecta</taxon>
        <taxon>Pterygota</taxon>
        <taxon>Neoptera</taxon>
        <taxon>Polyneoptera</taxon>
        <taxon>Phasmatodea</taxon>
        <taxon>Verophasmatodea</taxon>
        <taxon>Anareolatae</taxon>
        <taxon>Phasmatidae</taxon>
        <taxon>Eurycanthinae</taxon>
        <taxon>Dryococelus</taxon>
    </lineage>
</organism>
<evidence type="ECO:0000313" key="2">
    <source>
        <dbReference type="Proteomes" id="UP001159363"/>
    </source>
</evidence>
<reference evidence="1 2" key="1">
    <citation type="submission" date="2023-02" db="EMBL/GenBank/DDBJ databases">
        <title>LHISI_Scaffold_Assembly.</title>
        <authorList>
            <person name="Stuart O.P."/>
            <person name="Cleave R."/>
            <person name="Magrath M.J.L."/>
            <person name="Mikheyev A.S."/>
        </authorList>
    </citation>
    <scope>NUCLEOTIDE SEQUENCE [LARGE SCALE GENOMIC DNA]</scope>
    <source>
        <strain evidence="1">Daus_M_001</strain>
        <tissue evidence="1">Leg muscle</tissue>
    </source>
</reference>
<gene>
    <name evidence="1" type="ORF">PR048_015522</name>
</gene>
<dbReference type="Proteomes" id="UP001159363">
    <property type="component" value="Chromosome 4"/>
</dbReference>
<name>A0ABQ9HH68_9NEOP</name>
<evidence type="ECO:0000313" key="1">
    <source>
        <dbReference type="EMBL" id="KAJ8883668.1"/>
    </source>
</evidence>
<protein>
    <submittedName>
        <fullName evidence="1">Uncharacterized protein</fullName>
    </submittedName>
</protein>
<sequence length="447" mass="50040">MRFIGENNAPWKLVQGSQRCRNHIQKLGASVIFACVNRTGRCRWLAGFLGDVPFPPPFHSGAAPYSHRFTLIGSQDLDVKNRPNLFTHSRTKIDKRRIIWRTHCVNAVGMQNVPDIAMKYTYGTCNGSSTRRRFFSTYLPYKAEAYTRQKAQSKYRNRMLLEIASQKQSSDTHKTAYDRVKRCRERKINIKACERVNVDVFTQNKRQCPQHSQPNFFFTRHLTRLLCRTMFNTAHTALTVGVSIDLVIGSCIPLDAAGSLIAGFPVYALGPVAPLQSQQILAHAAHQPGGGSWLHIIEKSPDSRHQLIPTDKRVAAASGATQNPSLQLQTLDSLKEPDAGAWDGATKPAVLWMSEACHTTYLILYLPRRLACLRGTFPLSADEARFLFIFIAVPSIVLRALALRFASQHLPPRGLNDSPHAPPSLLTALRRPLFSRWGKTFLSGGTI</sequence>